<keyword evidence="1" id="KW-0732">Signal</keyword>
<feature type="chain" id="PRO_5002098369" description="Porin" evidence="1">
    <location>
        <begin position="22"/>
        <end position="448"/>
    </location>
</feature>
<organism evidence="2 3">
    <name type="scientific">Geobacter pickeringii</name>
    <dbReference type="NCBI Taxonomy" id="345632"/>
    <lineage>
        <taxon>Bacteria</taxon>
        <taxon>Pseudomonadati</taxon>
        <taxon>Thermodesulfobacteriota</taxon>
        <taxon>Desulfuromonadia</taxon>
        <taxon>Geobacterales</taxon>
        <taxon>Geobacteraceae</taxon>
        <taxon>Geobacter</taxon>
    </lineage>
</organism>
<dbReference type="AlphaFoldDB" id="A0A0B5BHQ0"/>
<keyword evidence="3" id="KW-1185">Reference proteome</keyword>
<dbReference type="STRING" id="345632.GPICK_16175"/>
<evidence type="ECO:0000313" key="2">
    <source>
        <dbReference type="EMBL" id="AJE04704.1"/>
    </source>
</evidence>
<dbReference type="SUPFAM" id="SSF56935">
    <property type="entry name" value="Porins"/>
    <property type="match status" value="1"/>
</dbReference>
<sequence>MIKRVSISVAAALLAATPVLAQEVPQATAPAYNCDFEPSCEVAPGIYGKMASPVTSKFNLSIGGFVKLDYAYNSVNLGANGALGTLQNGIPKSSSVAGQQDQSIFTARQSRFWLKVAGPTFLGAKTNAIIEADFYGASGASNESPNLRMRLANATLDWTKTQLLVGQAYDIFGPAISSTVDFGSGNKTGAPNNPRVPQVRVTQRVDLTQDNALRLVLGVQNPVQDSNAQSGAGSDSWGGNVNVAGQAMLVSKSLGVAPGYFGLSMNSLTAGLFGLYGKQDVGGNSKSVDTWGYGLYTFVPLLPSKDGKSRAMTASFEGQLLMAANQSVNGATAGTIVGPAGSKSAAKGYGFYGQLIFYPTQDLGITAGYGRRNAYNYASYSGISNFEKSNSNLYANIAYDLNAAVRLAVEYQNLNTQYGNVTNGSGTLAGLAESGTANVARFAAFYFF</sequence>
<dbReference type="EMBL" id="CP009788">
    <property type="protein sequence ID" value="AJE04704.1"/>
    <property type="molecule type" value="Genomic_DNA"/>
</dbReference>
<proteinExistence type="predicted"/>
<accession>A0A0B5BHQ0</accession>
<dbReference type="HOGENOM" id="CLU_651747_0_0_7"/>
<dbReference type="OrthoDB" id="9802177at2"/>
<name>A0A0B5BHQ0_9BACT</name>
<reference evidence="2 3" key="1">
    <citation type="journal article" date="2015" name="Genome Announc.">
        <title>Complete Genome of Geobacter pickeringii G13T, a Metal-Reducing Isolate from Sedimentary Kaolin Deposits.</title>
        <authorList>
            <person name="Badalamenti J.P."/>
            <person name="Bond D.R."/>
        </authorList>
    </citation>
    <scope>NUCLEOTIDE SEQUENCE [LARGE SCALE GENOMIC DNA]</scope>
    <source>
        <strain evidence="2 3">G13</strain>
    </source>
</reference>
<evidence type="ECO:0008006" key="4">
    <source>
        <dbReference type="Google" id="ProtNLM"/>
    </source>
</evidence>
<dbReference type="KEGG" id="gpi:GPICK_16175"/>
<evidence type="ECO:0000256" key="1">
    <source>
        <dbReference type="SAM" id="SignalP"/>
    </source>
</evidence>
<feature type="signal peptide" evidence="1">
    <location>
        <begin position="1"/>
        <end position="21"/>
    </location>
</feature>
<gene>
    <name evidence="2" type="ORF">GPICK_16175</name>
</gene>
<protein>
    <recommendedName>
        <fullName evidence="4">Porin</fullName>
    </recommendedName>
</protein>
<dbReference type="RefSeq" id="WP_039744940.1">
    <property type="nucleotide sequence ID" value="NZ_CP009788.1"/>
</dbReference>
<dbReference type="Proteomes" id="UP000057609">
    <property type="component" value="Chromosome"/>
</dbReference>
<evidence type="ECO:0000313" key="3">
    <source>
        <dbReference type="Proteomes" id="UP000057609"/>
    </source>
</evidence>